<gene>
    <name evidence="2" type="ORF">CDAR_18981</name>
</gene>
<dbReference type="AlphaFoldDB" id="A0AAV4WBJ7"/>
<feature type="compositionally biased region" description="Polar residues" evidence="1">
    <location>
        <begin position="16"/>
        <end position="27"/>
    </location>
</feature>
<accession>A0AAV4WBJ7</accession>
<evidence type="ECO:0000256" key="1">
    <source>
        <dbReference type="SAM" id="MobiDB-lite"/>
    </source>
</evidence>
<dbReference type="Proteomes" id="UP001054837">
    <property type="component" value="Unassembled WGS sequence"/>
</dbReference>
<organism evidence="2 3">
    <name type="scientific">Caerostris darwini</name>
    <dbReference type="NCBI Taxonomy" id="1538125"/>
    <lineage>
        <taxon>Eukaryota</taxon>
        <taxon>Metazoa</taxon>
        <taxon>Ecdysozoa</taxon>
        <taxon>Arthropoda</taxon>
        <taxon>Chelicerata</taxon>
        <taxon>Arachnida</taxon>
        <taxon>Araneae</taxon>
        <taxon>Araneomorphae</taxon>
        <taxon>Entelegynae</taxon>
        <taxon>Araneoidea</taxon>
        <taxon>Araneidae</taxon>
        <taxon>Caerostris</taxon>
    </lineage>
</organism>
<evidence type="ECO:0000313" key="2">
    <source>
        <dbReference type="EMBL" id="GIY80211.1"/>
    </source>
</evidence>
<proteinExistence type="predicted"/>
<feature type="region of interest" description="Disordered" evidence="1">
    <location>
        <begin position="15"/>
        <end position="43"/>
    </location>
</feature>
<reference evidence="2 3" key="1">
    <citation type="submission" date="2021-06" db="EMBL/GenBank/DDBJ databases">
        <title>Caerostris darwini draft genome.</title>
        <authorList>
            <person name="Kono N."/>
            <person name="Arakawa K."/>
        </authorList>
    </citation>
    <scope>NUCLEOTIDE SEQUENCE [LARGE SCALE GENOMIC DNA]</scope>
</reference>
<feature type="compositionally biased region" description="Basic and acidic residues" evidence="1">
    <location>
        <begin position="30"/>
        <end position="43"/>
    </location>
</feature>
<comment type="caution">
    <text evidence="2">The sequence shown here is derived from an EMBL/GenBank/DDBJ whole genome shotgun (WGS) entry which is preliminary data.</text>
</comment>
<protein>
    <submittedName>
        <fullName evidence="2">Uncharacterized protein</fullName>
    </submittedName>
</protein>
<dbReference type="EMBL" id="BPLQ01014490">
    <property type="protein sequence ID" value="GIY80211.1"/>
    <property type="molecule type" value="Genomic_DNA"/>
</dbReference>
<keyword evidence="3" id="KW-1185">Reference proteome</keyword>
<evidence type="ECO:0000313" key="3">
    <source>
        <dbReference type="Proteomes" id="UP001054837"/>
    </source>
</evidence>
<sequence>MRVSIRRTFVSACPRNKQSGNKKQTQIKVRGGEKETRIESSSRRVFQKEMAKQVVLQFQDPFQKMALRGSEGHQEQLIVSIDLEDNSFANAALSWSTNG</sequence>
<name>A0AAV4WBJ7_9ARAC</name>